<evidence type="ECO:0000313" key="1">
    <source>
        <dbReference type="EMBL" id="JAH08282.1"/>
    </source>
</evidence>
<protein>
    <submittedName>
        <fullName evidence="1">Uncharacterized protein</fullName>
    </submittedName>
</protein>
<reference evidence="1" key="2">
    <citation type="journal article" date="2015" name="Fish Shellfish Immunol.">
        <title>Early steps in the European eel (Anguilla anguilla)-Vibrio vulnificus interaction in the gills: Role of the RtxA13 toxin.</title>
        <authorList>
            <person name="Callol A."/>
            <person name="Pajuelo D."/>
            <person name="Ebbesson L."/>
            <person name="Teles M."/>
            <person name="MacKenzie S."/>
            <person name="Amaro C."/>
        </authorList>
    </citation>
    <scope>NUCLEOTIDE SEQUENCE</scope>
</reference>
<dbReference type="EMBL" id="GBXM01100295">
    <property type="protein sequence ID" value="JAH08282.1"/>
    <property type="molecule type" value="Transcribed_RNA"/>
</dbReference>
<organism evidence="1">
    <name type="scientific">Anguilla anguilla</name>
    <name type="common">European freshwater eel</name>
    <name type="synonym">Muraena anguilla</name>
    <dbReference type="NCBI Taxonomy" id="7936"/>
    <lineage>
        <taxon>Eukaryota</taxon>
        <taxon>Metazoa</taxon>
        <taxon>Chordata</taxon>
        <taxon>Craniata</taxon>
        <taxon>Vertebrata</taxon>
        <taxon>Euteleostomi</taxon>
        <taxon>Actinopterygii</taxon>
        <taxon>Neopterygii</taxon>
        <taxon>Teleostei</taxon>
        <taxon>Anguilliformes</taxon>
        <taxon>Anguillidae</taxon>
        <taxon>Anguilla</taxon>
    </lineage>
</organism>
<reference evidence="1" key="1">
    <citation type="submission" date="2014-11" db="EMBL/GenBank/DDBJ databases">
        <authorList>
            <person name="Amaro Gonzalez C."/>
        </authorList>
    </citation>
    <scope>NUCLEOTIDE SEQUENCE</scope>
</reference>
<proteinExistence type="predicted"/>
<name>A0A0E9PVJ7_ANGAN</name>
<sequence length="51" mass="5700">MSIQELLILSRKTVEEGGFVNVLSVAQNVYHPCYLRCYQFKGSGLHGTSKP</sequence>
<accession>A0A0E9PVJ7</accession>
<dbReference type="AlphaFoldDB" id="A0A0E9PVJ7"/>